<dbReference type="InterPro" id="IPR025375">
    <property type="entry name" value="DUF4365"/>
</dbReference>
<dbReference type="RefSeq" id="WP_264205408.1">
    <property type="nucleotide sequence ID" value="NZ_JAOZEW010000004.1"/>
</dbReference>
<evidence type="ECO:0000259" key="1">
    <source>
        <dbReference type="Pfam" id="PF14280"/>
    </source>
</evidence>
<reference evidence="2" key="1">
    <citation type="submission" date="2022-10" db="EMBL/GenBank/DDBJ databases">
        <title>Two novel species of Flavobacterium.</title>
        <authorList>
            <person name="Liu Q."/>
            <person name="Xin Y.-H."/>
        </authorList>
    </citation>
    <scope>NUCLEOTIDE SEQUENCE</scope>
    <source>
        <strain evidence="2">LS1R49</strain>
    </source>
</reference>
<protein>
    <submittedName>
        <fullName evidence="2">DUF4365 domain-containing protein</fullName>
    </submittedName>
</protein>
<dbReference type="Pfam" id="PF14280">
    <property type="entry name" value="DUF4365"/>
    <property type="match status" value="1"/>
</dbReference>
<accession>A0A9X3BXG9</accession>
<feature type="domain" description="DUF4365" evidence="1">
    <location>
        <begin position="8"/>
        <end position="89"/>
    </location>
</feature>
<proteinExistence type="predicted"/>
<organism evidence="2 3">
    <name type="scientific">Flavobacterium shii</name>
    <dbReference type="NCBI Taxonomy" id="2987687"/>
    <lineage>
        <taxon>Bacteria</taxon>
        <taxon>Pseudomonadati</taxon>
        <taxon>Bacteroidota</taxon>
        <taxon>Flavobacteriia</taxon>
        <taxon>Flavobacteriales</taxon>
        <taxon>Flavobacteriaceae</taxon>
        <taxon>Flavobacterium</taxon>
    </lineage>
</organism>
<name>A0A9X3BXG9_9FLAO</name>
<dbReference type="Proteomes" id="UP001151079">
    <property type="component" value="Unassembled WGS sequence"/>
</dbReference>
<dbReference type="AlphaFoldDB" id="A0A9X3BXG9"/>
<evidence type="ECO:0000313" key="2">
    <source>
        <dbReference type="EMBL" id="MCV9927235.1"/>
    </source>
</evidence>
<keyword evidence="3" id="KW-1185">Reference proteome</keyword>
<comment type="caution">
    <text evidence="2">The sequence shown here is derived from an EMBL/GenBank/DDBJ whole genome shotgun (WGS) entry which is preliminary data.</text>
</comment>
<dbReference type="EMBL" id="JAOZEW010000004">
    <property type="protein sequence ID" value="MCV9927235.1"/>
    <property type="molecule type" value="Genomic_DNA"/>
</dbReference>
<evidence type="ECO:0000313" key="3">
    <source>
        <dbReference type="Proteomes" id="UP001151079"/>
    </source>
</evidence>
<gene>
    <name evidence="2" type="ORF">OIU83_06205</name>
</gene>
<sequence>MKRFDPTERIGVNATERIITKNIGWIFREQPIADVGLDAIIEQVENGEPTGKFIAIQIKSGVGNFYKTEKLLTYYVTNVHYNYWLSPQFSEVFLKKKISS</sequence>